<comment type="catalytic activity">
    <reaction evidence="7">
        <text>L-aspartate + L-glutamine + ATP + H2O = L-asparagine + L-glutamate + AMP + diphosphate + H(+)</text>
        <dbReference type="Rhea" id="RHEA:12228"/>
        <dbReference type="ChEBI" id="CHEBI:15377"/>
        <dbReference type="ChEBI" id="CHEBI:15378"/>
        <dbReference type="ChEBI" id="CHEBI:29985"/>
        <dbReference type="ChEBI" id="CHEBI:29991"/>
        <dbReference type="ChEBI" id="CHEBI:30616"/>
        <dbReference type="ChEBI" id="CHEBI:33019"/>
        <dbReference type="ChEBI" id="CHEBI:58048"/>
        <dbReference type="ChEBI" id="CHEBI:58359"/>
        <dbReference type="ChEBI" id="CHEBI:456215"/>
        <dbReference type="EC" id="6.3.5.4"/>
    </reaction>
</comment>
<dbReference type="STRING" id="153721.MYP_1645"/>
<dbReference type="InterPro" id="IPR014729">
    <property type="entry name" value="Rossmann-like_a/b/a_fold"/>
</dbReference>
<reference evidence="11 12" key="1">
    <citation type="submission" date="2014-09" db="EMBL/GenBank/DDBJ databases">
        <title>Sporocytophaga myxococcoides PG-01 genome sequencing.</title>
        <authorList>
            <person name="Liu L."/>
            <person name="Gao P.J."/>
            <person name="Chen G.J."/>
            <person name="Wang L.S."/>
        </authorList>
    </citation>
    <scope>NUCLEOTIDE SEQUENCE [LARGE SCALE GENOMIC DNA]</scope>
    <source>
        <strain evidence="11 12">PG-01</strain>
    </source>
</reference>
<keyword evidence="6 8" id="KW-0315">Glutamine amidotransferase</keyword>
<dbReference type="InterPro" id="IPR001962">
    <property type="entry name" value="Asn_synthase"/>
</dbReference>
<dbReference type="AlphaFoldDB" id="A0A098LDB4"/>
<evidence type="ECO:0000313" key="11">
    <source>
        <dbReference type="EMBL" id="GAL84417.1"/>
    </source>
</evidence>
<keyword evidence="4 9" id="KW-0547">Nucleotide-binding</keyword>
<gene>
    <name evidence="11" type="ORF">MYP_1645</name>
</gene>
<evidence type="ECO:0000256" key="2">
    <source>
        <dbReference type="ARBA" id="ARBA00005752"/>
    </source>
</evidence>
<dbReference type="Gene3D" id="3.40.50.620">
    <property type="entry name" value="HUPs"/>
    <property type="match status" value="1"/>
</dbReference>
<feature type="binding site" evidence="9">
    <location>
        <begin position="371"/>
        <end position="372"/>
    </location>
    <ligand>
        <name>ATP</name>
        <dbReference type="ChEBI" id="CHEBI:30616"/>
    </ligand>
</feature>
<dbReference type="Gene3D" id="3.60.20.10">
    <property type="entry name" value="Glutamine Phosphoribosylpyrophosphate, subunit 1, domain 1"/>
    <property type="match status" value="1"/>
</dbReference>
<evidence type="ECO:0000256" key="9">
    <source>
        <dbReference type="PIRSR" id="PIRSR001589-2"/>
    </source>
</evidence>
<sequence>MCGINVIVDKTRLLDESCIKNMNAATLHRGPDHSGICIFKNSSCNIFLGNNRLKITDPHSRSDQPMVSVDQNYGISYNGEVYNYKSLKSTLLSDFDFKTDGDTETVFYKIIKSGLLSAGEFNGMFAFAFYDHAKQTISICRDERGIKPIYYFEDENYFIASSEIKGILATGLVRKELNDKEIYNYLHFKYARRPNTFYKNIFELEPGTYLQLNNHFQRETRSFKSNTSIGYPFKKQHYNKEEILEKSEEIIQQAIREQTYSAGRSGIFLSGGVDSTLLLAVSKELFGSGVKTYSIVNSKEEAWAGTEDFSYSRLAAKKYKSSHTELQISSVDLERLDEIIQKLDQPIADSAILLTYLLSERAFEDVKVILSGAGADEIFAGYNRHKAFNIYLKYFRNSLAIHTGHVLGEIQSYRSKFLRLISRFLSDIDQDPQTTFYNFSNLKFRDFLRLQEFGELWNKDQLLDSALNFDKNYYLVNDILCLTDQMTMTHCLEARVPYLDKNTVVWSESLGASTLLKNGPKWILKELLQRKGGVDFVRRKKEGFGLPLKSWFEKDEGKNILNQLKEKNQILYRYFPYYKVDQMIEHQERRSADYTAELWALIILSRWLKFNFE</sequence>
<keyword evidence="5 9" id="KW-0067">ATP-binding</keyword>
<proteinExistence type="inferred from homology"/>
<dbReference type="Pfam" id="PF13537">
    <property type="entry name" value="GATase_7"/>
    <property type="match status" value="1"/>
</dbReference>
<dbReference type="PROSITE" id="PS51278">
    <property type="entry name" value="GATASE_TYPE_2"/>
    <property type="match status" value="1"/>
</dbReference>
<dbReference type="GO" id="GO:0004066">
    <property type="term" value="F:asparagine synthase (glutamine-hydrolyzing) activity"/>
    <property type="evidence" value="ECO:0007669"/>
    <property type="project" value="UniProtKB-EC"/>
</dbReference>
<comment type="similarity">
    <text evidence="2">Belongs to the asparagine synthetase family.</text>
</comment>
<dbReference type="GO" id="GO:0006529">
    <property type="term" value="P:asparagine biosynthetic process"/>
    <property type="evidence" value="ECO:0007669"/>
    <property type="project" value="UniProtKB-KW"/>
</dbReference>
<feature type="binding site" evidence="9">
    <location>
        <position position="102"/>
    </location>
    <ligand>
        <name>L-glutamine</name>
        <dbReference type="ChEBI" id="CHEBI:58359"/>
    </ligand>
</feature>
<dbReference type="EMBL" id="BBLT01000003">
    <property type="protein sequence ID" value="GAL84417.1"/>
    <property type="molecule type" value="Genomic_DNA"/>
</dbReference>
<dbReference type="GO" id="GO:0005524">
    <property type="term" value="F:ATP binding"/>
    <property type="evidence" value="ECO:0007669"/>
    <property type="project" value="UniProtKB-KW"/>
</dbReference>
<evidence type="ECO:0000256" key="6">
    <source>
        <dbReference type="ARBA" id="ARBA00022962"/>
    </source>
</evidence>
<feature type="binding site" evidence="9">
    <location>
        <position position="295"/>
    </location>
    <ligand>
        <name>ATP</name>
        <dbReference type="ChEBI" id="CHEBI:30616"/>
    </ligand>
</feature>
<comment type="pathway">
    <text evidence="1">Amino-acid biosynthesis; L-asparagine biosynthesis; L-asparagine from L-aspartate (L-Gln route): step 1/1.</text>
</comment>
<evidence type="ECO:0000256" key="8">
    <source>
        <dbReference type="PIRSR" id="PIRSR001589-1"/>
    </source>
</evidence>
<dbReference type="GO" id="GO:0005829">
    <property type="term" value="C:cytosol"/>
    <property type="evidence" value="ECO:0007669"/>
    <property type="project" value="TreeGrafter"/>
</dbReference>
<dbReference type="PANTHER" id="PTHR43284">
    <property type="entry name" value="ASPARAGINE SYNTHETASE (GLUTAMINE-HYDROLYZING)"/>
    <property type="match status" value="1"/>
</dbReference>
<dbReference type="InterPro" id="IPR006426">
    <property type="entry name" value="Asn_synth_AEB"/>
</dbReference>
<dbReference type="SUPFAM" id="SSF56235">
    <property type="entry name" value="N-terminal nucleophile aminohydrolases (Ntn hydrolases)"/>
    <property type="match status" value="1"/>
</dbReference>
<dbReference type="Pfam" id="PF00733">
    <property type="entry name" value="Asn_synthase"/>
    <property type="match status" value="1"/>
</dbReference>
<keyword evidence="8" id="KW-0061">Asparagine biosynthesis</keyword>
<feature type="active site" description="For GATase activity" evidence="8">
    <location>
        <position position="2"/>
    </location>
</feature>
<dbReference type="NCBIfam" id="TIGR01536">
    <property type="entry name" value="asn_synth_AEB"/>
    <property type="match status" value="1"/>
</dbReference>
<keyword evidence="8" id="KW-0028">Amino-acid biosynthesis</keyword>
<feature type="domain" description="Glutamine amidotransferase type-2" evidence="10">
    <location>
        <begin position="2"/>
        <end position="215"/>
    </location>
</feature>
<comment type="caution">
    <text evidence="11">The sequence shown here is derived from an EMBL/GenBank/DDBJ whole genome shotgun (WGS) entry which is preliminary data.</text>
</comment>
<dbReference type="PIRSF" id="PIRSF001589">
    <property type="entry name" value="Asn_synthetase_glu-h"/>
    <property type="match status" value="1"/>
</dbReference>
<dbReference type="SUPFAM" id="SSF52402">
    <property type="entry name" value="Adenine nucleotide alpha hydrolases-like"/>
    <property type="match status" value="1"/>
</dbReference>
<evidence type="ECO:0000256" key="1">
    <source>
        <dbReference type="ARBA" id="ARBA00005187"/>
    </source>
</evidence>
<name>A0A098LDB4_9BACT</name>
<dbReference type="InterPro" id="IPR033738">
    <property type="entry name" value="AsnB_N"/>
</dbReference>
<dbReference type="InterPro" id="IPR051786">
    <property type="entry name" value="ASN_synthetase/amidase"/>
</dbReference>
<accession>A0A098LDB4</accession>
<dbReference type="CDD" id="cd00712">
    <property type="entry name" value="AsnB"/>
    <property type="match status" value="1"/>
</dbReference>
<dbReference type="eggNOG" id="COG0367">
    <property type="taxonomic scope" value="Bacteria"/>
</dbReference>
<evidence type="ECO:0000256" key="4">
    <source>
        <dbReference type="ARBA" id="ARBA00022741"/>
    </source>
</evidence>
<evidence type="ECO:0000313" key="12">
    <source>
        <dbReference type="Proteomes" id="UP000030185"/>
    </source>
</evidence>
<evidence type="ECO:0000259" key="10">
    <source>
        <dbReference type="PROSITE" id="PS51278"/>
    </source>
</evidence>
<dbReference type="InterPro" id="IPR029055">
    <property type="entry name" value="Ntn_hydrolases_N"/>
</dbReference>
<dbReference type="RefSeq" id="WP_045461339.1">
    <property type="nucleotide sequence ID" value="NZ_BBLT01000003.1"/>
</dbReference>
<dbReference type="CDD" id="cd01991">
    <property type="entry name" value="Asn_synthase_B_C"/>
    <property type="match status" value="1"/>
</dbReference>
<dbReference type="OrthoDB" id="9763290at2"/>
<protein>
    <recommendedName>
        <fullName evidence="3">asparagine synthase (glutamine-hydrolyzing)</fullName>
        <ecNumber evidence="3">6.3.5.4</ecNumber>
    </recommendedName>
</protein>
<dbReference type="EC" id="6.3.5.4" evidence="3"/>
<evidence type="ECO:0000256" key="7">
    <source>
        <dbReference type="ARBA" id="ARBA00048741"/>
    </source>
</evidence>
<keyword evidence="12" id="KW-1185">Reference proteome</keyword>
<dbReference type="Proteomes" id="UP000030185">
    <property type="component" value="Unassembled WGS sequence"/>
</dbReference>
<evidence type="ECO:0000256" key="3">
    <source>
        <dbReference type="ARBA" id="ARBA00012737"/>
    </source>
</evidence>
<dbReference type="PANTHER" id="PTHR43284:SF1">
    <property type="entry name" value="ASPARAGINE SYNTHETASE"/>
    <property type="match status" value="1"/>
</dbReference>
<organism evidence="11 12">
    <name type="scientific">Sporocytophaga myxococcoides</name>
    <dbReference type="NCBI Taxonomy" id="153721"/>
    <lineage>
        <taxon>Bacteria</taxon>
        <taxon>Pseudomonadati</taxon>
        <taxon>Bacteroidota</taxon>
        <taxon>Cytophagia</taxon>
        <taxon>Cytophagales</taxon>
        <taxon>Cytophagaceae</taxon>
        <taxon>Sporocytophaga</taxon>
    </lineage>
</organism>
<dbReference type="InterPro" id="IPR017932">
    <property type="entry name" value="GATase_2_dom"/>
</dbReference>
<evidence type="ECO:0000256" key="5">
    <source>
        <dbReference type="ARBA" id="ARBA00022840"/>
    </source>
</evidence>